<evidence type="ECO:0000313" key="3">
    <source>
        <dbReference type="EMBL" id="OUZ40852.1"/>
    </source>
</evidence>
<evidence type="ECO:0000256" key="2">
    <source>
        <dbReference type="SAM" id="Phobius"/>
    </source>
</evidence>
<dbReference type="Pfam" id="PF09551">
    <property type="entry name" value="Spore_II_R"/>
    <property type="match status" value="1"/>
</dbReference>
<proteinExistence type="predicted"/>
<keyword evidence="2" id="KW-0472">Membrane</keyword>
<accession>A0ABX3ZN13</accession>
<gene>
    <name evidence="3" type="ORF">CBM15_02965</name>
</gene>
<keyword evidence="4" id="KW-1185">Reference proteome</keyword>
<dbReference type="InterPro" id="IPR014202">
    <property type="entry name" value="Spore_II_R"/>
</dbReference>
<dbReference type="RefSeq" id="WP_008404472.1">
    <property type="nucleotide sequence ID" value="NZ_JAFBEY010000002.1"/>
</dbReference>
<dbReference type="Proteomes" id="UP000196594">
    <property type="component" value="Unassembled WGS sequence"/>
</dbReference>
<dbReference type="EMBL" id="NHNT01000001">
    <property type="protein sequence ID" value="OUZ40852.1"/>
    <property type="molecule type" value="Genomic_DNA"/>
</dbReference>
<keyword evidence="2" id="KW-1133">Transmembrane helix</keyword>
<feature type="region of interest" description="Disordered" evidence="1">
    <location>
        <begin position="183"/>
        <end position="204"/>
    </location>
</feature>
<reference evidence="3 4" key="1">
    <citation type="journal article" date="2017" name="Int. J. Syst. Evol. Microbiol.">
        <title>Solibacillus kalamii sp. nov., isolated from a high-efficiency particulate arrestance filter system used in the International Space Station.</title>
        <authorList>
            <person name="Checinska Sielaff A."/>
            <person name="Kumar R.M."/>
            <person name="Pal D."/>
            <person name="Mayilraj S."/>
            <person name="Venkateswaran K."/>
        </authorList>
    </citation>
    <scope>NUCLEOTIDE SEQUENCE [LARGE SCALE GENOMIC DNA]</scope>
    <source>
        <strain evidence="3 4">ISSFR-015</strain>
    </source>
</reference>
<evidence type="ECO:0000313" key="4">
    <source>
        <dbReference type="Proteomes" id="UP000196594"/>
    </source>
</evidence>
<name>A0ABX3ZN13_9BACL</name>
<keyword evidence="2" id="KW-0812">Transmembrane</keyword>
<evidence type="ECO:0000256" key="1">
    <source>
        <dbReference type="SAM" id="MobiDB-lite"/>
    </source>
</evidence>
<comment type="caution">
    <text evidence="3">The sequence shown here is derived from an EMBL/GenBank/DDBJ whole genome shotgun (WGS) entry which is preliminary data.</text>
</comment>
<feature type="transmembrane region" description="Helical" evidence="2">
    <location>
        <begin position="12"/>
        <end position="34"/>
    </location>
</feature>
<protein>
    <submittedName>
        <fullName evidence="3">Stage II sporulation protein SA</fullName>
    </submittedName>
</protein>
<organism evidence="3 4">
    <name type="scientific">Solibacillus kalamii</name>
    <dbReference type="NCBI Taxonomy" id="1748298"/>
    <lineage>
        <taxon>Bacteria</taxon>
        <taxon>Bacillati</taxon>
        <taxon>Bacillota</taxon>
        <taxon>Bacilli</taxon>
        <taxon>Bacillales</taxon>
        <taxon>Caryophanaceae</taxon>
        <taxon>Solibacillus</taxon>
    </lineage>
</organism>
<sequence>MLHDYDIQNESNLFLAIAKLLISVLFLYCAATFIPTFVDDIRIDQGESNDQLKFRVIANSSTNADQLIKYEVVETIQTYLQNTPEFSEDIHSVENMYQEIQKTYPQLKITYKFGDNLIPPKWVAGQFYPQKEYYSVNFIIGQGRGENWFCAVFPTLCIVNEPVENERPPFFIAEWWEKHMEKSDPQNTEELVENDPTYSQFVDS</sequence>